<keyword evidence="8" id="KW-0934">Plastid</keyword>
<evidence type="ECO:0000256" key="2">
    <source>
        <dbReference type="ARBA" id="ARBA00007556"/>
    </source>
</evidence>
<evidence type="ECO:0000256" key="1">
    <source>
        <dbReference type="ARBA" id="ARBA00004141"/>
    </source>
</evidence>
<evidence type="ECO:0000256" key="3">
    <source>
        <dbReference type="ARBA" id="ARBA00022448"/>
    </source>
</evidence>
<keyword evidence="3" id="KW-0813">Transport</keyword>
<accession>A0A1C9CB48</accession>
<proteinExistence type="inferred from homology"/>
<gene>
    <name evidence="8" type="primary">ycf63</name>
    <name evidence="8" type="ORF">Ahnf_104</name>
</gene>
<evidence type="ECO:0000313" key="8">
    <source>
        <dbReference type="EMBL" id="AOM65589.1"/>
    </source>
</evidence>
<dbReference type="AlphaFoldDB" id="A0A1C9CB48"/>
<dbReference type="GO" id="GO:0005548">
    <property type="term" value="F:phospholipid transporter activity"/>
    <property type="evidence" value="ECO:0007669"/>
    <property type="project" value="TreeGrafter"/>
</dbReference>
<dbReference type="Pfam" id="PF02405">
    <property type="entry name" value="MlaE"/>
    <property type="match status" value="1"/>
</dbReference>
<evidence type="ECO:0000256" key="6">
    <source>
        <dbReference type="ARBA" id="ARBA00023136"/>
    </source>
</evidence>
<keyword evidence="5 7" id="KW-1133">Transmembrane helix</keyword>
<dbReference type="InterPro" id="IPR003453">
    <property type="entry name" value="ABC_MlaE_roteobac"/>
</dbReference>
<evidence type="ECO:0000256" key="4">
    <source>
        <dbReference type="ARBA" id="ARBA00022692"/>
    </source>
</evidence>
<dbReference type="GO" id="GO:0043190">
    <property type="term" value="C:ATP-binding cassette (ABC) transporter complex"/>
    <property type="evidence" value="ECO:0007669"/>
    <property type="project" value="InterPro"/>
</dbReference>
<dbReference type="NCBIfam" id="TIGR00056">
    <property type="entry name" value="MlaE family lipid ABC transporter permease subunit"/>
    <property type="match status" value="1"/>
</dbReference>
<sequence>MLFQFGLVQWYKRFLTAFKLSTKVIVNCKFSNINIPNSVQQMRIVGPESLTICLLTSCFVGMVFTLQVAKEFLYLDATSIIGAILTIAFTRELSPVLTSVILVGRIGSSFTAEIATMQITEQIDALYVLRSDPISYIVFPRLLACILMLPLLNIIALATSLSSSIFICFTLYNIHPSIFLTSAYSSLSSEDILKSLLKAVIFGFIIASISCTWGLTTTGGAKGVGQSTTSSVVTSLLTIFVVDFVLSYLMFHNLDSAIKTLS</sequence>
<feature type="transmembrane region" description="Helical" evidence="7">
    <location>
        <begin position="228"/>
        <end position="251"/>
    </location>
</feature>
<dbReference type="EMBL" id="KX284715">
    <property type="protein sequence ID" value="AOM65589.1"/>
    <property type="molecule type" value="Genomic_DNA"/>
</dbReference>
<dbReference type="InterPro" id="IPR030802">
    <property type="entry name" value="Permease_MalE"/>
</dbReference>
<comment type="caution">
    <text evidence="7">Lacks conserved residue(s) required for the propagation of feature annotation.</text>
</comment>
<protein>
    <recommendedName>
        <fullName evidence="9">ABC transporter permease</fullName>
    </recommendedName>
</protein>
<comment type="subcellular location">
    <subcellularLocation>
        <location evidence="1">Membrane</location>
        <topology evidence="1">Multi-pass membrane protein</topology>
    </subcellularLocation>
</comment>
<feature type="transmembrane region" description="Helical" evidence="7">
    <location>
        <begin position="196"/>
        <end position="216"/>
    </location>
</feature>
<dbReference type="PANTHER" id="PTHR30188:SF4">
    <property type="entry name" value="PROTEIN TRIGALACTOSYLDIACYLGLYCEROL 1, CHLOROPLASTIC"/>
    <property type="match status" value="1"/>
</dbReference>
<keyword evidence="4 7" id="KW-0812">Transmembrane</keyword>
<organism evidence="8">
    <name type="scientific">Ahnfeltia plicata</name>
    <dbReference type="NCBI Taxonomy" id="28023"/>
    <lineage>
        <taxon>Eukaryota</taxon>
        <taxon>Rhodophyta</taxon>
        <taxon>Florideophyceae</taxon>
        <taxon>Ahnfeltiophycidae</taxon>
        <taxon>Ahnfeltiales</taxon>
        <taxon>Ahnfeltiaceae</taxon>
        <taxon>Ahnfeltia</taxon>
    </lineage>
</organism>
<evidence type="ECO:0000256" key="5">
    <source>
        <dbReference type="ARBA" id="ARBA00022989"/>
    </source>
</evidence>
<dbReference type="RefSeq" id="YP_009293901.1">
    <property type="nucleotide sequence ID" value="NC_031145.1"/>
</dbReference>
<geneLocation type="plastid" evidence="8"/>
<name>A0A1C9CB48_9FLOR</name>
<evidence type="ECO:0000256" key="7">
    <source>
        <dbReference type="RuleBase" id="RU362044"/>
    </source>
</evidence>
<reference evidence="8" key="1">
    <citation type="journal article" date="2016" name="BMC Biol.">
        <title>Parallel evolution of highly conserved plastid genome architecture in red seaweeds and seed plants.</title>
        <authorList>
            <person name="Lee J."/>
            <person name="Cho C.H."/>
            <person name="Park S.I."/>
            <person name="Choi J.W."/>
            <person name="Song H.S."/>
            <person name="West J.A."/>
            <person name="Bhattacharya D."/>
            <person name="Yoon H.S."/>
        </authorList>
    </citation>
    <scope>NUCLEOTIDE SEQUENCE</scope>
</reference>
<comment type="similarity">
    <text evidence="2 7">Belongs to the MlaE permease family.</text>
</comment>
<dbReference type="GeneID" id="29069768"/>
<keyword evidence="6 7" id="KW-0472">Membrane</keyword>
<evidence type="ECO:0008006" key="9">
    <source>
        <dbReference type="Google" id="ProtNLM"/>
    </source>
</evidence>
<dbReference type="PANTHER" id="PTHR30188">
    <property type="entry name" value="ABC TRANSPORTER PERMEASE PROTEIN-RELATED"/>
    <property type="match status" value="1"/>
</dbReference>